<comment type="caution">
    <text evidence="3">The sequence shown here is derived from an EMBL/GenBank/DDBJ whole genome shotgun (WGS) entry which is preliminary data.</text>
</comment>
<feature type="region of interest" description="Disordered" evidence="1">
    <location>
        <begin position="1066"/>
        <end position="1091"/>
    </location>
</feature>
<reference evidence="4" key="1">
    <citation type="journal article" date="2012" name="Science">
        <title>The Paleozoic origin of enzymatic lignin decomposition reconstructed from 31 fungal genomes.</title>
        <authorList>
            <person name="Floudas D."/>
            <person name="Binder M."/>
            <person name="Riley R."/>
            <person name="Barry K."/>
            <person name="Blanchette R.A."/>
            <person name="Henrissat B."/>
            <person name="Martinez A.T."/>
            <person name="Otillar R."/>
            <person name="Spatafora J.W."/>
            <person name="Yadav J.S."/>
            <person name="Aerts A."/>
            <person name="Benoit I."/>
            <person name="Boyd A."/>
            <person name="Carlson A."/>
            <person name="Copeland A."/>
            <person name="Coutinho P.M."/>
            <person name="de Vries R.P."/>
            <person name="Ferreira P."/>
            <person name="Findley K."/>
            <person name="Foster B."/>
            <person name="Gaskell J."/>
            <person name="Glotzer D."/>
            <person name="Gorecki P."/>
            <person name="Heitman J."/>
            <person name="Hesse C."/>
            <person name="Hori C."/>
            <person name="Igarashi K."/>
            <person name="Jurgens J.A."/>
            <person name="Kallen N."/>
            <person name="Kersten P."/>
            <person name="Kohler A."/>
            <person name="Kuees U."/>
            <person name="Kumar T.K.A."/>
            <person name="Kuo A."/>
            <person name="LaButti K."/>
            <person name="Larrondo L.F."/>
            <person name="Lindquist E."/>
            <person name="Ling A."/>
            <person name="Lombard V."/>
            <person name="Lucas S."/>
            <person name="Lundell T."/>
            <person name="Martin R."/>
            <person name="McLaughlin D.J."/>
            <person name="Morgenstern I."/>
            <person name="Morin E."/>
            <person name="Murat C."/>
            <person name="Nagy L.G."/>
            <person name="Nolan M."/>
            <person name="Ohm R.A."/>
            <person name="Patyshakuliyeva A."/>
            <person name="Rokas A."/>
            <person name="Ruiz-Duenas F.J."/>
            <person name="Sabat G."/>
            <person name="Salamov A."/>
            <person name="Samejima M."/>
            <person name="Schmutz J."/>
            <person name="Slot J.C."/>
            <person name="St John F."/>
            <person name="Stenlid J."/>
            <person name="Sun H."/>
            <person name="Sun S."/>
            <person name="Syed K."/>
            <person name="Tsang A."/>
            <person name="Wiebenga A."/>
            <person name="Young D."/>
            <person name="Pisabarro A."/>
            <person name="Eastwood D.C."/>
            <person name="Martin F."/>
            <person name="Cullen D."/>
            <person name="Grigoriev I.V."/>
            <person name="Hibbett D.S."/>
        </authorList>
    </citation>
    <scope>NUCLEOTIDE SEQUENCE [LARGE SCALE GENOMIC DNA]</scope>
    <source>
        <strain evidence="4">RWD-64-598 SS2</strain>
    </source>
</reference>
<evidence type="ECO:0000259" key="2">
    <source>
        <dbReference type="Pfam" id="PF09444"/>
    </source>
</evidence>
<feature type="region of interest" description="Disordered" evidence="1">
    <location>
        <begin position="913"/>
        <end position="1015"/>
    </location>
</feature>
<dbReference type="InterPro" id="IPR018564">
    <property type="entry name" value="Repl_chkpnt_MRC1_dom"/>
</dbReference>
<feature type="compositionally biased region" description="Polar residues" evidence="1">
    <location>
        <begin position="620"/>
        <end position="630"/>
    </location>
</feature>
<feature type="compositionally biased region" description="Acidic residues" evidence="1">
    <location>
        <begin position="530"/>
        <end position="554"/>
    </location>
</feature>
<feature type="compositionally biased region" description="Polar residues" evidence="1">
    <location>
        <begin position="913"/>
        <end position="923"/>
    </location>
</feature>
<feature type="compositionally biased region" description="Polar residues" evidence="1">
    <location>
        <begin position="1271"/>
        <end position="1286"/>
    </location>
</feature>
<evidence type="ECO:0000256" key="1">
    <source>
        <dbReference type="SAM" id="MobiDB-lite"/>
    </source>
</evidence>
<evidence type="ECO:0000313" key="4">
    <source>
        <dbReference type="Proteomes" id="UP000053558"/>
    </source>
</evidence>
<protein>
    <recommendedName>
        <fullName evidence="2">DNA replication checkpoint mediator MRC1 domain-containing protein</fullName>
    </recommendedName>
</protein>
<organism evidence="3 4">
    <name type="scientific">Coniophora puteana (strain RWD-64-598)</name>
    <name type="common">Brown rot fungus</name>
    <dbReference type="NCBI Taxonomy" id="741705"/>
    <lineage>
        <taxon>Eukaryota</taxon>
        <taxon>Fungi</taxon>
        <taxon>Dikarya</taxon>
        <taxon>Basidiomycota</taxon>
        <taxon>Agaricomycotina</taxon>
        <taxon>Agaricomycetes</taxon>
        <taxon>Agaricomycetidae</taxon>
        <taxon>Boletales</taxon>
        <taxon>Coniophorineae</taxon>
        <taxon>Coniophoraceae</taxon>
        <taxon>Coniophora</taxon>
    </lineage>
</organism>
<evidence type="ECO:0000313" key="3">
    <source>
        <dbReference type="EMBL" id="EIW82499.1"/>
    </source>
</evidence>
<feature type="compositionally biased region" description="Polar residues" evidence="1">
    <location>
        <begin position="655"/>
        <end position="664"/>
    </location>
</feature>
<dbReference type="RefSeq" id="XP_007768144.1">
    <property type="nucleotide sequence ID" value="XM_007769954.1"/>
</dbReference>
<feature type="region of interest" description="Disordered" evidence="1">
    <location>
        <begin position="1131"/>
        <end position="1295"/>
    </location>
</feature>
<dbReference type="EMBL" id="JH711577">
    <property type="protein sequence ID" value="EIW82499.1"/>
    <property type="molecule type" value="Genomic_DNA"/>
</dbReference>
<feature type="compositionally biased region" description="Polar residues" evidence="1">
    <location>
        <begin position="720"/>
        <end position="734"/>
    </location>
</feature>
<dbReference type="KEGG" id="cput:CONPUDRAFT_153372"/>
<accession>A0A5M3MTK4</accession>
<name>A0A5M3MTK4_CONPW</name>
<proteinExistence type="predicted"/>
<feature type="compositionally biased region" description="Acidic residues" evidence="1">
    <location>
        <begin position="584"/>
        <end position="596"/>
    </location>
</feature>
<feature type="region of interest" description="Disordered" evidence="1">
    <location>
        <begin position="89"/>
        <end position="231"/>
    </location>
</feature>
<feature type="region of interest" description="Disordered" evidence="1">
    <location>
        <begin position="311"/>
        <end position="333"/>
    </location>
</feature>
<feature type="region of interest" description="Disordered" evidence="1">
    <location>
        <begin position="497"/>
        <end position="776"/>
    </location>
</feature>
<dbReference type="Pfam" id="PF09444">
    <property type="entry name" value="MRC1"/>
    <property type="match status" value="1"/>
</dbReference>
<feature type="compositionally biased region" description="Basic and acidic residues" evidence="1">
    <location>
        <begin position="497"/>
        <end position="507"/>
    </location>
</feature>
<dbReference type="GeneID" id="19203132"/>
<sequence>MPAEDQPMSTPAVMKRAAVTYGRRRDDVPALTAPDAPSLPTNGEDFHDDLKPFEDASGTTIAPDEELEEELDTPTVGFGWRAKLKELDSQFDNVDHVPISRKAQEPESGEHDSKRVYNAESTQARSPSPLGGSRPAVLEEPHSDSEDEQSSPTAATPHRQASPFTPPTSETEMPSAISRKLKGKQRAIVHDNVPDASLGDVSMDSQTNRAGKTRGGKAPTKKDKRESVLENARIQASRRVEVTRAVDAQHTLEWLLDRVKEGPTTLTAPTVPSSDPIQQFSSSPTEILSLDVESRSTSFGAASSLLGHPAHIISDGPASETANLSNQSDDEDMPDLATIMKREEQQRASTQSKQDLQRVKAALLRAQATNAFPQEDSDDDLEVVKEDVHVTAEEEASKRKIDKALGTYKGGKNIIPLLRGAAIPHSAGASKSSPLKGPRSFEATLRESSRPAFIAAAKHERDQKGVRSLKDLNLMLRQQTESENAKQIKDKEEEWVKRGGKIRRDEELGQSIQEKLAAARQKLQDVSEPGQDDDEMDDEDYADSQGSDEDDEDYSPAIRGSASPEPERSPSSIDASEQLLAMTETDDERDISDDEENLPRKRQTRPTRILDSDDDEENSRPSGSKPTSMVSHGEDDNDKENDNVAFEANDDKENQSALRHSPLSSRPVLGSRPGSLFGLEDGMRGGLAFSDIRNESSKPEEVRTPLKELREDDDEADPFSLSTPQADQSFTSRLLSARSVSPEAKISTPRRGSSPDGKSGGFKSPLGTFEPPFQEYSSKDGGGLLASFEPSFREATTNQGLSQFFAATGAASSRKDTQGLSLTLDVGLQPALDVKESVRRQADDIFDKEQADVVEAANRKPASKEVLYVNDHGFLTQTRPESSTPILYRHPTQLTQHPTQRTSLMDQFTQPFSERTPLRTLSYSKDVETSGQPLTRLRRRSSSPTPDARATAIDSPSVQRNAFDVLGKDPKRAQKKLAKSEYVTAEAVESDEEEAFGFGAGKGESDEEEEDDQDKVVEGLLDDAGMDENAKREDLVQEKFREHVDEDDRALEKLHRDAAEGKLRMKRRDRGVGFEDESDDGEDEELSRNIRRGMYKKRKIDGDDLEALGQNQETRAFYDTYQQDLMEDENEFAHLHQDDAAMMDAEDEDDQGMEAEVSVDEVRRQLRQVAAESREQEDLETLNPYDTSWVDRGQDEDEDINIKILSSKGDRQAGTQPDNHIQHRQGDRGSEQERAQLKTWSRGQGSRRQGTGRSGAGSAITGHKAKVGNGTLKNLPTNKDTGNTGAIDSLDDASV</sequence>
<feature type="compositionally biased region" description="Low complexity" evidence="1">
    <location>
        <begin position="561"/>
        <end position="572"/>
    </location>
</feature>
<dbReference type="Proteomes" id="UP000053558">
    <property type="component" value="Unassembled WGS sequence"/>
</dbReference>
<feature type="compositionally biased region" description="Basic and acidic residues" evidence="1">
    <location>
        <begin position="1220"/>
        <end position="1236"/>
    </location>
</feature>
<feature type="region of interest" description="Disordered" evidence="1">
    <location>
        <begin position="425"/>
        <end position="448"/>
    </location>
</feature>
<feature type="compositionally biased region" description="Acidic residues" evidence="1">
    <location>
        <begin position="1144"/>
        <end position="1159"/>
    </location>
</feature>
<feature type="compositionally biased region" description="Low complexity" evidence="1">
    <location>
        <begin position="1241"/>
        <end position="1259"/>
    </location>
</feature>
<feature type="compositionally biased region" description="Basic and acidic residues" evidence="1">
    <location>
        <begin position="692"/>
        <end position="710"/>
    </location>
</feature>
<feature type="compositionally biased region" description="Acidic residues" evidence="1">
    <location>
        <begin position="1074"/>
        <end position="1085"/>
    </location>
</feature>
<dbReference type="OrthoDB" id="3361281at2759"/>
<feature type="compositionally biased region" description="Basic and acidic residues" evidence="1">
    <location>
        <begin position="102"/>
        <end position="117"/>
    </location>
</feature>
<gene>
    <name evidence="3" type="ORF">CONPUDRAFT_153372</name>
</gene>
<dbReference type="OMA" id="HGFLTQT"/>
<keyword evidence="4" id="KW-1185">Reference proteome</keyword>
<feature type="region of interest" description="Disordered" evidence="1">
    <location>
        <begin position="264"/>
        <end position="283"/>
    </location>
</feature>
<feature type="compositionally biased region" description="Acidic residues" evidence="1">
    <location>
        <begin position="63"/>
        <end position="72"/>
    </location>
</feature>
<feature type="domain" description="DNA replication checkpoint mediator MRC1" evidence="2">
    <location>
        <begin position="976"/>
        <end position="1119"/>
    </location>
</feature>
<feature type="compositionally biased region" description="Basic and acidic residues" evidence="1">
    <location>
        <begin position="44"/>
        <end position="54"/>
    </location>
</feature>
<feature type="region of interest" description="Disordered" evidence="1">
    <location>
        <begin position="23"/>
        <end position="74"/>
    </location>
</feature>